<name>A0A8H5GCS9_9AGAR</name>
<dbReference type="AlphaFoldDB" id="A0A8H5GCS9"/>
<gene>
    <name evidence="1" type="ORF">D9756_002003</name>
</gene>
<proteinExistence type="predicted"/>
<dbReference type="EMBL" id="JAACJO010000002">
    <property type="protein sequence ID" value="KAF5362350.1"/>
    <property type="molecule type" value="Genomic_DNA"/>
</dbReference>
<sequence length="139" mass="15344">MSPIPHSSGERALSAKWRSTHEQHAATLHVSKPYLAPLVPIVIDDAYLKLFEFTITVRSFVPRNTGYSGKVPTSAEELNPGLHRSSSAGLPQALSFQHFPYLLSTPPPSLNAMEHLQSFLVSKPWKYIRCPAAAGSFPY</sequence>
<comment type="caution">
    <text evidence="1">The sequence shown here is derived from an EMBL/GenBank/DDBJ whole genome shotgun (WGS) entry which is preliminary data.</text>
</comment>
<reference evidence="1 2" key="1">
    <citation type="journal article" date="2020" name="ISME J.">
        <title>Uncovering the hidden diversity of litter-decomposition mechanisms in mushroom-forming fungi.</title>
        <authorList>
            <person name="Floudas D."/>
            <person name="Bentzer J."/>
            <person name="Ahren D."/>
            <person name="Johansson T."/>
            <person name="Persson P."/>
            <person name="Tunlid A."/>
        </authorList>
    </citation>
    <scope>NUCLEOTIDE SEQUENCE [LARGE SCALE GENOMIC DNA]</scope>
    <source>
        <strain evidence="1 2">CBS 146.42</strain>
    </source>
</reference>
<protein>
    <submittedName>
        <fullName evidence="1">Uncharacterized protein</fullName>
    </submittedName>
</protein>
<dbReference type="Proteomes" id="UP000559027">
    <property type="component" value="Unassembled WGS sequence"/>
</dbReference>
<dbReference type="OrthoDB" id="10027058at2759"/>
<evidence type="ECO:0000313" key="1">
    <source>
        <dbReference type="EMBL" id="KAF5362350.1"/>
    </source>
</evidence>
<accession>A0A8H5GCS9</accession>
<evidence type="ECO:0000313" key="2">
    <source>
        <dbReference type="Proteomes" id="UP000559027"/>
    </source>
</evidence>
<organism evidence="1 2">
    <name type="scientific">Leucocoprinus leucothites</name>
    <dbReference type="NCBI Taxonomy" id="201217"/>
    <lineage>
        <taxon>Eukaryota</taxon>
        <taxon>Fungi</taxon>
        <taxon>Dikarya</taxon>
        <taxon>Basidiomycota</taxon>
        <taxon>Agaricomycotina</taxon>
        <taxon>Agaricomycetes</taxon>
        <taxon>Agaricomycetidae</taxon>
        <taxon>Agaricales</taxon>
        <taxon>Agaricineae</taxon>
        <taxon>Agaricaceae</taxon>
        <taxon>Leucocoprinus</taxon>
    </lineage>
</organism>
<keyword evidence="2" id="KW-1185">Reference proteome</keyword>